<evidence type="ECO:0000313" key="2">
    <source>
        <dbReference type="Proteomes" id="UP000091820"/>
    </source>
</evidence>
<proteinExistence type="predicted"/>
<dbReference type="EnsemblMetazoa" id="GBRI001048-RA">
    <property type="protein sequence ID" value="GBRI001048-PA"/>
    <property type="gene ID" value="GBRI001048"/>
</dbReference>
<evidence type="ECO:0000313" key="1">
    <source>
        <dbReference type="EnsemblMetazoa" id="GBRI001048-PA"/>
    </source>
</evidence>
<dbReference type="Gene3D" id="1.25.40.10">
    <property type="entry name" value="Tetratricopeptide repeat domain"/>
    <property type="match status" value="1"/>
</dbReference>
<dbReference type="AlphaFoldDB" id="A0A1A9VZZ4"/>
<dbReference type="VEuPathDB" id="VectorBase:GBRI001048"/>
<sequence length="448" mass="52123">MNQFRLTFPIDAASRREILSTISLDVPIREIRRKTGPIYDVLIQELIETNCLYTANMFSKLASKESCLRAELIINHSFSEQPGLLLSLFDNVKAAELAYLLKKDQSIIFAQLYESIVLLEGKIRQFHWLFFEIYRIILNLCEKIPSISHNTDYQKCRIFYKYGIYLTTYGSDLAEAVRYLNRALQMSVSKPWYVRDGDEVLLMKEKICNLVSSELGKQGYTLMLINANSTEKLIRAVLSCVSQVGISDHRALFVKNNAMLIECLMTDNKYEEALSHLKFLSAYITTDKDRQSQKNMCIYKYLKGKLLFHFEKIDEAIESLTEAEKISRRGSFKTLHAYILTQLGNVSSNKRLSCGTQMAFYQNAQQVYKEINDPVRAKNAFYKSIETKVTFILPTIIHVIKNSKNVKVDMHRLRRWKFLCQPFWEDVQTMTRQNEGDKLLFLLEENKN</sequence>
<keyword evidence="2" id="KW-1185">Reference proteome</keyword>
<protein>
    <submittedName>
        <fullName evidence="1">Uncharacterized protein</fullName>
    </submittedName>
</protein>
<dbReference type="Proteomes" id="UP000091820">
    <property type="component" value="Unassembled WGS sequence"/>
</dbReference>
<accession>A0A1A9VZZ4</accession>
<reference evidence="1" key="2">
    <citation type="submission" date="2020-05" db="UniProtKB">
        <authorList>
            <consortium name="EnsemblMetazoa"/>
        </authorList>
    </citation>
    <scope>IDENTIFICATION</scope>
    <source>
        <strain evidence="1">IAEA</strain>
    </source>
</reference>
<dbReference type="SUPFAM" id="SSF48452">
    <property type="entry name" value="TPR-like"/>
    <property type="match status" value="1"/>
</dbReference>
<name>A0A1A9VZZ4_9MUSC</name>
<dbReference type="InterPro" id="IPR011990">
    <property type="entry name" value="TPR-like_helical_dom_sf"/>
</dbReference>
<reference evidence="2" key="1">
    <citation type="submission" date="2014-03" db="EMBL/GenBank/DDBJ databases">
        <authorList>
            <person name="Aksoy S."/>
            <person name="Warren W."/>
            <person name="Wilson R.K."/>
        </authorList>
    </citation>
    <scope>NUCLEOTIDE SEQUENCE [LARGE SCALE GENOMIC DNA]</scope>
    <source>
        <strain evidence="2">IAEA</strain>
    </source>
</reference>
<organism evidence="1 2">
    <name type="scientific">Glossina brevipalpis</name>
    <dbReference type="NCBI Taxonomy" id="37001"/>
    <lineage>
        <taxon>Eukaryota</taxon>
        <taxon>Metazoa</taxon>
        <taxon>Ecdysozoa</taxon>
        <taxon>Arthropoda</taxon>
        <taxon>Hexapoda</taxon>
        <taxon>Insecta</taxon>
        <taxon>Pterygota</taxon>
        <taxon>Neoptera</taxon>
        <taxon>Endopterygota</taxon>
        <taxon>Diptera</taxon>
        <taxon>Brachycera</taxon>
        <taxon>Muscomorpha</taxon>
        <taxon>Hippoboscoidea</taxon>
        <taxon>Glossinidae</taxon>
        <taxon>Glossina</taxon>
    </lineage>
</organism>